<keyword evidence="13" id="KW-1185">Reference proteome</keyword>
<dbReference type="AlphaFoldDB" id="D0LGN0"/>
<organism evidence="12 13">
    <name type="scientific">Haliangium ochraceum (strain DSM 14365 / JCM 11303 / SMP-2)</name>
    <dbReference type="NCBI Taxonomy" id="502025"/>
    <lineage>
        <taxon>Bacteria</taxon>
        <taxon>Pseudomonadati</taxon>
        <taxon>Myxococcota</taxon>
        <taxon>Polyangia</taxon>
        <taxon>Haliangiales</taxon>
        <taxon>Kofleriaceae</taxon>
        <taxon>Haliangium</taxon>
    </lineage>
</organism>
<dbReference type="KEGG" id="hoh:Hoch_0135"/>
<name>D0LGN0_HALO1</name>
<protein>
    <submittedName>
        <fullName evidence="12">Biopolymer transport protein ExbD/TolR</fullName>
    </submittedName>
</protein>
<evidence type="ECO:0000256" key="4">
    <source>
        <dbReference type="ARBA" id="ARBA00022475"/>
    </source>
</evidence>
<sequence length="156" mass="16813">MGMQVGGSQGGDGLNSEINVTPFVDVMLVLLVIFMITAPMLNTGVDITLPQIAAQNIEDPEGKLILSIDKNQRLLLGKSPVQWAELSDKLSTNRRVQTEKELYIEAEQSLPYGVVVTAMATAKSAGVERVMMLTDPSEQLDLSELDRAVGNAAPTE</sequence>
<keyword evidence="8 11" id="KW-1133">Transmembrane helix</keyword>
<evidence type="ECO:0000256" key="7">
    <source>
        <dbReference type="ARBA" id="ARBA00022927"/>
    </source>
</evidence>
<evidence type="ECO:0000256" key="2">
    <source>
        <dbReference type="ARBA" id="ARBA00005811"/>
    </source>
</evidence>
<dbReference type="eggNOG" id="COG0848">
    <property type="taxonomic scope" value="Bacteria"/>
</dbReference>
<dbReference type="EMBL" id="CP001804">
    <property type="protein sequence ID" value="ACY12776.1"/>
    <property type="molecule type" value="Genomic_DNA"/>
</dbReference>
<dbReference type="Proteomes" id="UP000001880">
    <property type="component" value="Chromosome"/>
</dbReference>
<evidence type="ECO:0000313" key="13">
    <source>
        <dbReference type="Proteomes" id="UP000001880"/>
    </source>
</evidence>
<comment type="similarity">
    <text evidence="2 10">Belongs to the ExbD/TolR family.</text>
</comment>
<evidence type="ECO:0000256" key="9">
    <source>
        <dbReference type="ARBA" id="ARBA00023136"/>
    </source>
</evidence>
<evidence type="ECO:0000313" key="12">
    <source>
        <dbReference type="EMBL" id="ACY12776.1"/>
    </source>
</evidence>
<evidence type="ECO:0000256" key="11">
    <source>
        <dbReference type="SAM" id="Phobius"/>
    </source>
</evidence>
<dbReference type="InterPro" id="IPR003400">
    <property type="entry name" value="ExbD"/>
</dbReference>
<keyword evidence="4" id="KW-1003">Cell membrane</keyword>
<dbReference type="STRING" id="502025.Hoch_0135"/>
<reference evidence="12 13" key="1">
    <citation type="journal article" date="2010" name="Stand. Genomic Sci.">
        <title>Complete genome sequence of Haliangium ochraceum type strain (SMP-2).</title>
        <authorList>
            <consortium name="US DOE Joint Genome Institute (JGI-PGF)"/>
            <person name="Ivanova N."/>
            <person name="Daum C."/>
            <person name="Lang E."/>
            <person name="Abt B."/>
            <person name="Kopitz M."/>
            <person name="Saunders E."/>
            <person name="Lapidus A."/>
            <person name="Lucas S."/>
            <person name="Glavina Del Rio T."/>
            <person name="Nolan M."/>
            <person name="Tice H."/>
            <person name="Copeland A."/>
            <person name="Cheng J.F."/>
            <person name="Chen F."/>
            <person name="Bruce D."/>
            <person name="Goodwin L."/>
            <person name="Pitluck S."/>
            <person name="Mavromatis K."/>
            <person name="Pati A."/>
            <person name="Mikhailova N."/>
            <person name="Chen A."/>
            <person name="Palaniappan K."/>
            <person name="Land M."/>
            <person name="Hauser L."/>
            <person name="Chang Y.J."/>
            <person name="Jeffries C.D."/>
            <person name="Detter J.C."/>
            <person name="Brettin T."/>
            <person name="Rohde M."/>
            <person name="Goker M."/>
            <person name="Bristow J."/>
            <person name="Markowitz V."/>
            <person name="Eisen J.A."/>
            <person name="Hugenholtz P."/>
            <person name="Kyrpides N.C."/>
            <person name="Klenk H.P."/>
        </authorList>
    </citation>
    <scope>NUCLEOTIDE SEQUENCE [LARGE SCALE GENOMIC DNA]</scope>
    <source>
        <strain evidence="13">DSM 14365 / CIP 107738 / JCM 11303 / AJ 13395 / SMP-2</strain>
    </source>
</reference>
<evidence type="ECO:0000256" key="3">
    <source>
        <dbReference type="ARBA" id="ARBA00022448"/>
    </source>
</evidence>
<evidence type="ECO:0000256" key="1">
    <source>
        <dbReference type="ARBA" id="ARBA00004249"/>
    </source>
</evidence>
<keyword evidence="5" id="KW-0997">Cell inner membrane</keyword>
<dbReference type="HOGENOM" id="CLU_085305_1_3_7"/>
<dbReference type="PANTHER" id="PTHR30558">
    <property type="entry name" value="EXBD MEMBRANE COMPONENT OF PMF-DRIVEN MACROMOLECULE IMPORT SYSTEM"/>
    <property type="match status" value="1"/>
</dbReference>
<keyword evidence="6 10" id="KW-0812">Transmembrane</keyword>
<dbReference type="GO" id="GO:0015031">
    <property type="term" value="P:protein transport"/>
    <property type="evidence" value="ECO:0007669"/>
    <property type="project" value="UniProtKB-KW"/>
</dbReference>
<accession>D0LGN0</accession>
<dbReference type="GO" id="GO:0005886">
    <property type="term" value="C:plasma membrane"/>
    <property type="evidence" value="ECO:0007669"/>
    <property type="project" value="UniProtKB-SubCell"/>
</dbReference>
<comment type="subcellular location">
    <subcellularLocation>
        <location evidence="1">Cell inner membrane</location>
        <topology evidence="1">Single-pass type II membrane protein</topology>
    </subcellularLocation>
    <subcellularLocation>
        <location evidence="10">Cell membrane</location>
        <topology evidence="10">Single-pass type II membrane protein</topology>
    </subcellularLocation>
</comment>
<proteinExistence type="inferred from homology"/>
<feature type="transmembrane region" description="Helical" evidence="11">
    <location>
        <begin position="20"/>
        <end position="41"/>
    </location>
</feature>
<evidence type="ECO:0000256" key="5">
    <source>
        <dbReference type="ARBA" id="ARBA00022519"/>
    </source>
</evidence>
<dbReference type="Pfam" id="PF02472">
    <property type="entry name" value="ExbD"/>
    <property type="match status" value="1"/>
</dbReference>
<dbReference type="RefSeq" id="WP_012825403.1">
    <property type="nucleotide sequence ID" value="NC_013440.1"/>
</dbReference>
<keyword evidence="7 10" id="KW-0653">Protein transport</keyword>
<keyword evidence="3 10" id="KW-0813">Transport</keyword>
<dbReference type="Gene3D" id="3.30.420.270">
    <property type="match status" value="1"/>
</dbReference>
<gene>
    <name evidence="12" type="ordered locus">Hoch_0135</name>
</gene>
<keyword evidence="9 11" id="KW-0472">Membrane</keyword>
<dbReference type="GO" id="GO:0022857">
    <property type="term" value="F:transmembrane transporter activity"/>
    <property type="evidence" value="ECO:0007669"/>
    <property type="project" value="InterPro"/>
</dbReference>
<evidence type="ECO:0000256" key="8">
    <source>
        <dbReference type="ARBA" id="ARBA00022989"/>
    </source>
</evidence>
<dbReference type="PANTHER" id="PTHR30558:SF12">
    <property type="entry name" value="BIOPOLYMER TRANSPORT PROTEIN EXBD"/>
    <property type="match status" value="1"/>
</dbReference>
<dbReference type="OrthoDB" id="9798629at2"/>
<evidence type="ECO:0000256" key="10">
    <source>
        <dbReference type="RuleBase" id="RU003879"/>
    </source>
</evidence>
<evidence type="ECO:0000256" key="6">
    <source>
        <dbReference type="ARBA" id="ARBA00022692"/>
    </source>
</evidence>